<organism evidence="2 3">
    <name type="scientific">Ekhidna lutea</name>
    <dbReference type="NCBI Taxonomy" id="447679"/>
    <lineage>
        <taxon>Bacteria</taxon>
        <taxon>Pseudomonadati</taxon>
        <taxon>Bacteroidota</taxon>
        <taxon>Cytophagia</taxon>
        <taxon>Cytophagales</taxon>
        <taxon>Reichenbachiellaceae</taxon>
        <taxon>Ekhidna</taxon>
    </lineage>
</organism>
<feature type="transmembrane region" description="Helical" evidence="1">
    <location>
        <begin position="784"/>
        <end position="804"/>
    </location>
</feature>
<evidence type="ECO:0000313" key="2">
    <source>
        <dbReference type="EMBL" id="SNT36007.1"/>
    </source>
</evidence>
<feature type="transmembrane region" description="Helical" evidence="1">
    <location>
        <begin position="93"/>
        <end position="117"/>
    </location>
</feature>
<dbReference type="InterPro" id="IPR018580">
    <property type="entry name" value="Uncharacterised_YfhO"/>
</dbReference>
<feature type="transmembrane region" description="Helical" evidence="1">
    <location>
        <begin position="223"/>
        <end position="242"/>
    </location>
</feature>
<dbReference type="RefSeq" id="WP_089358204.1">
    <property type="nucleotide sequence ID" value="NZ_FZPD01000006.1"/>
</dbReference>
<proteinExistence type="predicted"/>
<feature type="transmembrane region" description="Helical" evidence="1">
    <location>
        <begin position="194"/>
        <end position="211"/>
    </location>
</feature>
<dbReference type="Pfam" id="PF09586">
    <property type="entry name" value="YfhO"/>
    <property type="match status" value="1"/>
</dbReference>
<feature type="transmembrane region" description="Helical" evidence="1">
    <location>
        <begin position="124"/>
        <end position="145"/>
    </location>
</feature>
<keyword evidence="1" id="KW-0472">Membrane</keyword>
<reference evidence="2 3" key="1">
    <citation type="submission" date="2017-06" db="EMBL/GenBank/DDBJ databases">
        <authorList>
            <person name="Kim H.J."/>
            <person name="Triplett B.A."/>
        </authorList>
    </citation>
    <scope>NUCLEOTIDE SEQUENCE [LARGE SCALE GENOMIC DNA]</scope>
    <source>
        <strain evidence="2 3">DSM 19307</strain>
    </source>
</reference>
<feature type="transmembrane region" description="Helical" evidence="1">
    <location>
        <begin position="490"/>
        <end position="508"/>
    </location>
</feature>
<name>A0A239LZF8_EKHLU</name>
<evidence type="ECO:0000313" key="3">
    <source>
        <dbReference type="Proteomes" id="UP000198393"/>
    </source>
</evidence>
<feature type="transmembrane region" description="Helical" evidence="1">
    <location>
        <begin position="9"/>
        <end position="28"/>
    </location>
</feature>
<feature type="transmembrane region" description="Helical" evidence="1">
    <location>
        <begin position="173"/>
        <end position="188"/>
    </location>
</feature>
<dbReference type="AlphaFoldDB" id="A0A239LZF8"/>
<dbReference type="EMBL" id="FZPD01000006">
    <property type="protein sequence ID" value="SNT36007.1"/>
    <property type="molecule type" value="Genomic_DNA"/>
</dbReference>
<sequence>MNADLKRNLLTHGLIILGFLIITMLVHYPSLLGDKQINQHDILQGQGGNQQLKEFRAETGEEALWNPYMFSGMPAYLTGVQYSGEILKHVYKVYLLGLGHPEGILFASFVSFYILLLCFKVRPIIAAAGAIAFGLNGFNIIGIMAGHNAKIAAVALMPLVLAGIHLTFTGKRWLGFGLTAIALGLQIRTNHPQITYYLAIIVLAYGINVLVNTIRKKDFKPFGINAGLMILAAILAVGANYGRLATTLEYSKYTIRGKSELKNDQQASSGLDREYAFRYSNGIAEPFFLFVPNIFGGSSQQELSTKSAVAEALESAGYNRTQIAQQVKAIPTYWGDQPLTAPYYAGTLTVILFILGILIISKKHKVWLISLVVLGIMMSWGKNFEGFNNLLFDYLPGYNKFRSVTFTIIITIFAMNLLGFVALERLVSSEWNAELKKKTFILFGIGGGFLLALLLFSGALGFRGAVDAQLPDWFIDAIREDRRSLLIKDALRAMMFVVSFAVLVWALFKKKVKVSQVLIGLLIIVFIDSFSLSKRFLGEEKFVKNPSRDFFAMTEADNAIASQTSAGERVLNLQNPFNENRTSYYHESIGGYHGAKIRRYQDLVDYCLQGELQSAYQKLQSQSLDFSGLQALNMLNTKFLFAGTQQNAVFPNRYANGNAWTVSKVTPVNSPDEEISSVCSINTKNEALIDQTKFDIPQISGSGIITLSEKTPNRVVYSADISGGQALGVFSEIYYPEGWEASIDGQEVDILRANYVLRALAIPEGSHEVVFEFKPETYYTGNTITLIFSCVILLIFIATAGLEIRHSLQ</sequence>
<feature type="transmembrane region" description="Helical" evidence="1">
    <location>
        <begin position="366"/>
        <end position="384"/>
    </location>
</feature>
<keyword evidence="1" id="KW-0812">Transmembrane</keyword>
<gene>
    <name evidence="2" type="ORF">SAMN05421640_3535</name>
</gene>
<feature type="transmembrane region" description="Helical" evidence="1">
    <location>
        <begin position="151"/>
        <end position="168"/>
    </location>
</feature>
<feature type="transmembrane region" description="Helical" evidence="1">
    <location>
        <begin position="439"/>
        <end position="462"/>
    </location>
</feature>
<dbReference type="Proteomes" id="UP000198393">
    <property type="component" value="Unassembled WGS sequence"/>
</dbReference>
<keyword evidence="1" id="KW-1133">Transmembrane helix</keyword>
<dbReference type="OrthoDB" id="9772884at2"/>
<evidence type="ECO:0000256" key="1">
    <source>
        <dbReference type="SAM" id="Phobius"/>
    </source>
</evidence>
<dbReference type="PANTHER" id="PTHR38454">
    <property type="entry name" value="INTEGRAL MEMBRANE PROTEIN-RELATED"/>
    <property type="match status" value="1"/>
</dbReference>
<feature type="transmembrane region" description="Helical" evidence="1">
    <location>
        <begin position="404"/>
        <end position="427"/>
    </location>
</feature>
<keyword evidence="3" id="KW-1185">Reference proteome</keyword>
<feature type="transmembrane region" description="Helical" evidence="1">
    <location>
        <begin position="517"/>
        <end position="537"/>
    </location>
</feature>
<accession>A0A239LZF8</accession>
<dbReference type="PANTHER" id="PTHR38454:SF1">
    <property type="entry name" value="INTEGRAL MEMBRANE PROTEIN"/>
    <property type="match status" value="1"/>
</dbReference>
<protein>
    <submittedName>
        <fullName evidence="2">Membrane protein YfhO</fullName>
    </submittedName>
</protein>
<feature type="transmembrane region" description="Helical" evidence="1">
    <location>
        <begin position="341"/>
        <end position="359"/>
    </location>
</feature>